<proteinExistence type="predicted"/>
<reference evidence="1" key="1">
    <citation type="journal article" date="2014" name="Front. Microbiol.">
        <title>High frequency of phylogenetically diverse reductive dehalogenase-homologous genes in deep subseafloor sedimentary metagenomes.</title>
        <authorList>
            <person name="Kawai M."/>
            <person name="Futagami T."/>
            <person name="Toyoda A."/>
            <person name="Takaki Y."/>
            <person name="Nishi S."/>
            <person name="Hori S."/>
            <person name="Arai W."/>
            <person name="Tsubouchi T."/>
            <person name="Morono Y."/>
            <person name="Uchiyama I."/>
            <person name="Ito T."/>
            <person name="Fujiyama A."/>
            <person name="Inagaki F."/>
            <person name="Takami H."/>
        </authorList>
    </citation>
    <scope>NUCLEOTIDE SEQUENCE</scope>
    <source>
        <strain evidence="1">Expedition CK06-06</strain>
    </source>
</reference>
<feature type="non-terminal residue" evidence="1">
    <location>
        <position position="33"/>
    </location>
</feature>
<sequence length="33" mass="4062">ERRTRMRRADWEKAAGVICENCHRERFRSRDGL</sequence>
<dbReference type="EMBL" id="BARW01043464">
    <property type="protein sequence ID" value="GAJ20111.1"/>
    <property type="molecule type" value="Genomic_DNA"/>
</dbReference>
<name>X1VSF8_9ZZZZ</name>
<accession>X1VSF8</accession>
<gene>
    <name evidence="1" type="ORF">S12H4_63635</name>
</gene>
<organism evidence="1">
    <name type="scientific">marine sediment metagenome</name>
    <dbReference type="NCBI Taxonomy" id="412755"/>
    <lineage>
        <taxon>unclassified sequences</taxon>
        <taxon>metagenomes</taxon>
        <taxon>ecological metagenomes</taxon>
    </lineage>
</organism>
<protein>
    <submittedName>
        <fullName evidence="1">Uncharacterized protein</fullName>
    </submittedName>
</protein>
<evidence type="ECO:0000313" key="1">
    <source>
        <dbReference type="EMBL" id="GAJ20111.1"/>
    </source>
</evidence>
<feature type="non-terminal residue" evidence="1">
    <location>
        <position position="1"/>
    </location>
</feature>
<comment type="caution">
    <text evidence="1">The sequence shown here is derived from an EMBL/GenBank/DDBJ whole genome shotgun (WGS) entry which is preliminary data.</text>
</comment>
<dbReference type="AlphaFoldDB" id="X1VSF8"/>